<dbReference type="Proteomes" id="UP000030993">
    <property type="component" value="Unassembled WGS sequence"/>
</dbReference>
<organism evidence="1 2">
    <name type="scientific">Anaerovibrio lipolyticus</name>
    <dbReference type="NCBI Taxonomy" id="82374"/>
    <lineage>
        <taxon>Bacteria</taxon>
        <taxon>Bacillati</taxon>
        <taxon>Bacillota</taxon>
        <taxon>Negativicutes</taxon>
        <taxon>Selenomonadales</taxon>
        <taxon>Selenomonadaceae</taxon>
        <taxon>Anaerovibrio</taxon>
    </lineage>
</organism>
<dbReference type="InterPro" id="IPR017695">
    <property type="entry name" value="Se-dep_Mo_hydrolase_YqeB"/>
</dbReference>
<dbReference type="STRING" id="82374.NZ47_05205"/>
<evidence type="ECO:0008006" key="3">
    <source>
        <dbReference type="Google" id="ProtNLM"/>
    </source>
</evidence>
<name>A0A0B2K2M4_9FIRM</name>
<dbReference type="AlphaFoldDB" id="A0A0B2K2M4"/>
<evidence type="ECO:0000313" key="1">
    <source>
        <dbReference type="EMBL" id="KHM52382.1"/>
    </source>
</evidence>
<proteinExistence type="predicted"/>
<evidence type="ECO:0000313" key="2">
    <source>
        <dbReference type="Proteomes" id="UP000030993"/>
    </source>
</evidence>
<dbReference type="EMBL" id="JSCE01000100">
    <property type="protein sequence ID" value="KHM52382.1"/>
    <property type="molecule type" value="Genomic_DNA"/>
</dbReference>
<gene>
    <name evidence="1" type="ORF">NZ47_05205</name>
</gene>
<dbReference type="RefSeq" id="WP_039207184.1">
    <property type="nucleotide sequence ID" value="NZ_JSCE01000100.1"/>
</dbReference>
<comment type="caution">
    <text evidence="1">The sequence shown here is derived from an EMBL/GenBank/DDBJ whole genome shotgun (WGS) entry which is preliminary data.</text>
</comment>
<dbReference type="NCBIfam" id="TIGR03309">
    <property type="entry name" value="matur_yqeB"/>
    <property type="match status" value="1"/>
</dbReference>
<dbReference type="eggNOG" id="COG3608">
    <property type="taxonomic scope" value="Bacteria"/>
</dbReference>
<protein>
    <recommendedName>
        <fullName evidence="3">Molybdenum hydroxylase</fullName>
    </recommendedName>
</protein>
<accession>A0A0B2K2M4</accession>
<sequence length="281" mass="30731">MKQLIMIRGGGELATGIAHRLYNCGYKVLMLEQQYPSAIRRNIVFSEAIYDGETTVERVTCYKADDAKEASKMLKEGKLVIMVDPGLESLKVFKPKVLVDAIYAKRNLGTNKDMAPLTIGIGPGFVAGQDVTCVIETARGHNLGRILHDGIALPEKDIAEARAIMRASHSINSPCDGYLEAGHPTAYIIDKDELIGRLHVDGGHVLEIRTPIAGVLRGMLHDNCPVRTGLKIAEIDPSTKPANCMSISAKTRCVSGSVLEVIVGWEHTHVKKSRLLPWKNK</sequence>
<keyword evidence="2" id="KW-1185">Reference proteome</keyword>
<reference evidence="1 2" key="1">
    <citation type="journal article" date="2013" name="PLoS ONE">
        <title>Identification and characterization of three novel lipases belonging to families II and V from Anaerovibrio lipolyticus 5ST.</title>
        <authorList>
            <person name="Prive F."/>
            <person name="Kaderbhai N.N."/>
            <person name="Girdwood S."/>
            <person name="Worgan H.J."/>
            <person name="Pinloche E."/>
            <person name="Scollan N.D."/>
            <person name="Huws S.A."/>
            <person name="Newbold C.J."/>
        </authorList>
    </citation>
    <scope>NUCLEOTIDE SEQUENCE [LARGE SCALE GENOMIC DNA]</scope>
    <source>
        <strain evidence="1 2">5S</strain>
    </source>
</reference>